<feature type="compositionally biased region" description="Low complexity" evidence="2">
    <location>
        <begin position="570"/>
        <end position="591"/>
    </location>
</feature>
<evidence type="ECO:0000313" key="3">
    <source>
        <dbReference type="EMBL" id="KAG1805300.1"/>
    </source>
</evidence>
<feature type="region of interest" description="Disordered" evidence="2">
    <location>
        <begin position="569"/>
        <end position="700"/>
    </location>
</feature>
<accession>A0A9P7DX01</accession>
<organism evidence="3 4">
    <name type="scientific">Suillus subaureus</name>
    <dbReference type="NCBI Taxonomy" id="48587"/>
    <lineage>
        <taxon>Eukaryota</taxon>
        <taxon>Fungi</taxon>
        <taxon>Dikarya</taxon>
        <taxon>Basidiomycota</taxon>
        <taxon>Agaricomycotina</taxon>
        <taxon>Agaricomycetes</taxon>
        <taxon>Agaricomycetidae</taxon>
        <taxon>Boletales</taxon>
        <taxon>Suillineae</taxon>
        <taxon>Suillaceae</taxon>
        <taxon>Suillus</taxon>
    </lineage>
</organism>
<feature type="compositionally biased region" description="Pro residues" evidence="2">
    <location>
        <begin position="1"/>
        <end position="30"/>
    </location>
</feature>
<evidence type="ECO:0000256" key="2">
    <source>
        <dbReference type="SAM" id="MobiDB-lite"/>
    </source>
</evidence>
<sequence>MSEQPPPVPPLPIDYSAPRPPPPPPIPPLPIEYLREQSKSPLPAPRPHRVDLDLPYNMARSLDNAVYPPHQRNPNPGFVPPPPWNLPPVSLPASPRPHHSPSMPPLQPHHPRHSPPARAQSQSAVPSLTAPIPTVQSLSIALPTIQQPAHDPALKLAWARDVLVLVDRTQHPTATDIPAGPVTITDPQLQRLVATAVPLIQHLANLNQQPLPLFAAEAIYLRATLESSGAYPDRIPHNPRQAFRDFEAAARAGYAAAWFRLGRDYENFNDAIHAKDCFERGAKLGVESCVYRMGMANLLGQLGLPPNPAAALPFLQRAATLASTTTPQPAYVYALLLLGEFSAASLPASLLPQPHIAQSEARRHLERAAYLGFAPAQYKLGHAYEFASPPFPFDALLSVQYYSLASQQAEVEADMALSKWFLCGAEGAFDKDESLAFTFAEKAARRGLPSAEFAMGYYKEVGVGGEKDIQESMKWYSLAAEHGNTDAVERIAALNQVVPQALSRQEHDTITEAQLVRKRTQARERSSGQPRMSAEDGRQVMEMARKSSIVRQQSPPQAAPPHMISLVEKSSPSAVPQQLPPQQQQQQSQRQFAGQHRYTLVDPGSGGAPPSRQQSPLQQPQPQPQPQPAYARAAGRPPGQRQGSGPPQGQSPQAQAQLTQGDRIPTPQGTTRPPGPKPPTTFAEMGIQGAKLEEKECVIM</sequence>
<dbReference type="PANTHER" id="PTHR46430">
    <property type="entry name" value="PROTEIN SKT5-RELATED"/>
    <property type="match status" value="1"/>
</dbReference>
<evidence type="ECO:0000256" key="1">
    <source>
        <dbReference type="ARBA" id="ARBA00022737"/>
    </source>
</evidence>
<evidence type="ECO:0008006" key="5">
    <source>
        <dbReference type="Google" id="ProtNLM"/>
    </source>
</evidence>
<gene>
    <name evidence="3" type="ORF">BJ212DRAFT_1392140</name>
</gene>
<dbReference type="PANTHER" id="PTHR46430:SF2">
    <property type="entry name" value="CHITIN SYNTHASE REGULATORY FACTOR 4"/>
    <property type="match status" value="1"/>
</dbReference>
<proteinExistence type="predicted"/>
<dbReference type="Pfam" id="PF08238">
    <property type="entry name" value="Sel1"/>
    <property type="match status" value="6"/>
</dbReference>
<dbReference type="AlphaFoldDB" id="A0A9P7DX01"/>
<dbReference type="Gene3D" id="1.25.40.10">
    <property type="entry name" value="Tetratricopeptide repeat domain"/>
    <property type="match status" value="2"/>
</dbReference>
<dbReference type="RefSeq" id="XP_041187159.1">
    <property type="nucleotide sequence ID" value="XM_041337051.1"/>
</dbReference>
<dbReference type="InterPro" id="IPR006597">
    <property type="entry name" value="Sel1-like"/>
</dbReference>
<keyword evidence="4" id="KW-1185">Reference proteome</keyword>
<feature type="region of interest" description="Disordered" evidence="2">
    <location>
        <begin position="1"/>
        <end position="51"/>
    </location>
</feature>
<feature type="region of interest" description="Disordered" evidence="2">
    <location>
        <begin position="89"/>
        <end position="127"/>
    </location>
</feature>
<dbReference type="GeneID" id="64631067"/>
<reference evidence="3" key="1">
    <citation type="journal article" date="2020" name="New Phytol.">
        <title>Comparative genomics reveals dynamic genome evolution in host specialist ectomycorrhizal fungi.</title>
        <authorList>
            <person name="Lofgren L.A."/>
            <person name="Nguyen N.H."/>
            <person name="Vilgalys R."/>
            <person name="Ruytinx J."/>
            <person name="Liao H.L."/>
            <person name="Branco S."/>
            <person name="Kuo A."/>
            <person name="LaButti K."/>
            <person name="Lipzen A."/>
            <person name="Andreopoulos W."/>
            <person name="Pangilinan J."/>
            <person name="Riley R."/>
            <person name="Hundley H."/>
            <person name="Na H."/>
            <person name="Barry K."/>
            <person name="Grigoriev I.V."/>
            <person name="Stajich J.E."/>
            <person name="Kennedy P.G."/>
        </authorList>
    </citation>
    <scope>NUCLEOTIDE SEQUENCE</scope>
    <source>
        <strain evidence="3">MN1</strain>
    </source>
</reference>
<dbReference type="SMART" id="SM00671">
    <property type="entry name" value="SEL1"/>
    <property type="match status" value="5"/>
</dbReference>
<dbReference type="EMBL" id="JABBWG010000054">
    <property type="protein sequence ID" value="KAG1805300.1"/>
    <property type="molecule type" value="Genomic_DNA"/>
</dbReference>
<feature type="compositionally biased region" description="Low complexity" evidence="2">
    <location>
        <begin position="628"/>
        <end position="657"/>
    </location>
</feature>
<dbReference type="InterPro" id="IPR051726">
    <property type="entry name" value="Chitin_Synth_Reg"/>
</dbReference>
<comment type="caution">
    <text evidence="3">The sequence shown here is derived from an EMBL/GenBank/DDBJ whole genome shotgun (WGS) entry which is preliminary data.</text>
</comment>
<feature type="compositionally biased region" description="Basic and acidic residues" evidence="2">
    <location>
        <begin position="691"/>
        <end position="700"/>
    </location>
</feature>
<feature type="compositionally biased region" description="Low complexity" evidence="2">
    <location>
        <begin position="608"/>
        <end position="618"/>
    </location>
</feature>
<evidence type="ECO:0000313" key="4">
    <source>
        <dbReference type="Proteomes" id="UP000807769"/>
    </source>
</evidence>
<protein>
    <recommendedName>
        <fullName evidence="5">HCP-like protein</fullName>
    </recommendedName>
</protein>
<feature type="region of interest" description="Disordered" evidence="2">
    <location>
        <begin position="517"/>
        <end position="538"/>
    </location>
</feature>
<dbReference type="Proteomes" id="UP000807769">
    <property type="component" value="Unassembled WGS sequence"/>
</dbReference>
<dbReference type="OrthoDB" id="272077at2759"/>
<dbReference type="SUPFAM" id="SSF81901">
    <property type="entry name" value="HCP-like"/>
    <property type="match status" value="2"/>
</dbReference>
<dbReference type="InterPro" id="IPR011990">
    <property type="entry name" value="TPR-like_helical_dom_sf"/>
</dbReference>
<name>A0A9P7DX01_9AGAM</name>
<keyword evidence="1" id="KW-0677">Repeat</keyword>